<dbReference type="InterPro" id="IPR023286">
    <property type="entry name" value="ABATE_dom_sf"/>
</dbReference>
<dbReference type="InterPro" id="IPR010852">
    <property type="entry name" value="ABATE"/>
</dbReference>
<dbReference type="Pfam" id="PF07336">
    <property type="entry name" value="ABATE"/>
    <property type="match status" value="1"/>
</dbReference>
<dbReference type="RefSeq" id="WP_377144642.1">
    <property type="nucleotide sequence ID" value="NZ_JBHTIA010000012.1"/>
</dbReference>
<evidence type="ECO:0000313" key="3">
    <source>
        <dbReference type="Proteomes" id="UP001597073"/>
    </source>
</evidence>
<evidence type="ECO:0000259" key="1">
    <source>
        <dbReference type="Pfam" id="PF11706"/>
    </source>
</evidence>
<comment type="caution">
    <text evidence="2">The sequence shown here is derived from an EMBL/GenBank/DDBJ whole genome shotgun (WGS) entry which is preliminary data.</text>
</comment>
<reference evidence="3" key="1">
    <citation type="journal article" date="2019" name="Int. J. Syst. Evol. Microbiol.">
        <title>The Global Catalogue of Microorganisms (GCM) 10K type strain sequencing project: providing services to taxonomists for standard genome sequencing and annotation.</title>
        <authorList>
            <consortium name="The Broad Institute Genomics Platform"/>
            <consortium name="The Broad Institute Genome Sequencing Center for Infectious Disease"/>
            <person name="Wu L."/>
            <person name="Ma J."/>
        </authorList>
    </citation>
    <scope>NUCLEOTIDE SEQUENCE [LARGE SCALE GENOMIC DNA]</scope>
    <source>
        <strain evidence="3">CCUG 60742</strain>
    </source>
</reference>
<dbReference type="Gene3D" id="1.10.3300.10">
    <property type="entry name" value="Jann2411-like domain"/>
    <property type="match status" value="1"/>
</dbReference>
<dbReference type="Pfam" id="PF11706">
    <property type="entry name" value="zf-CGNR"/>
    <property type="match status" value="1"/>
</dbReference>
<keyword evidence="3" id="KW-1185">Reference proteome</keyword>
<dbReference type="PANTHER" id="PTHR35525:SF3">
    <property type="entry name" value="BLL6575 PROTEIN"/>
    <property type="match status" value="1"/>
</dbReference>
<dbReference type="Proteomes" id="UP001597073">
    <property type="component" value="Unassembled WGS sequence"/>
</dbReference>
<feature type="domain" description="Zinc finger CGNR" evidence="1">
    <location>
        <begin position="161"/>
        <end position="201"/>
    </location>
</feature>
<name>A0ABW2ZK96_9SPHI</name>
<protein>
    <submittedName>
        <fullName evidence="2">CGNR zinc finger domain-containing protein</fullName>
    </submittedName>
</protein>
<organism evidence="2 3">
    <name type="scientific">Mucilaginibacter lutimaris</name>
    <dbReference type="NCBI Taxonomy" id="931629"/>
    <lineage>
        <taxon>Bacteria</taxon>
        <taxon>Pseudomonadati</taxon>
        <taxon>Bacteroidota</taxon>
        <taxon>Sphingobacteriia</taxon>
        <taxon>Sphingobacteriales</taxon>
        <taxon>Sphingobacteriaceae</taxon>
        <taxon>Mucilaginibacter</taxon>
    </lineage>
</organism>
<dbReference type="PANTHER" id="PTHR35525">
    <property type="entry name" value="BLL6575 PROTEIN"/>
    <property type="match status" value="1"/>
</dbReference>
<dbReference type="InterPro" id="IPR021005">
    <property type="entry name" value="Znf_CGNR"/>
</dbReference>
<gene>
    <name evidence="2" type="ORF">ACFQZI_17090</name>
</gene>
<sequence>MSKIRNIESLPLDGGLLCLDFTNTVQNRKKSGSLEYLENYTHFLEWCLKVKIATPDEISNFRQIAEHSPASAIGAYHHIILTRELLYKLFSAKAAGESIDEEVLARYNELLSEALRHIGFKNAVDGLEEVWMNPDNNIVAPLWKVLKSTYEILTSPEVKYVKECSACGWLFLDKSRTHTRRWCNPLECGSVDKATRYYHRQKAKKKQA</sequence>
<dbReference type="EMBL" id="JBHTIA010000012">
    <property type="protein sequence ID" value="MFD0766579.1"/>
    <property type="molecule type" value="Genomic_DNA"/>
</dbReference>
<proteinExistence type="predicted"/>
<evidence type="ECO:0000313" key="2">
    <source>
        <dbReference type="EMBL" id="MFD0766579.1"/>
    </source>
</evidence>
<accession>A0ABW2ZK96</accession>
<dbReference type="SUPFAM" id="SSF160904">
    <property type="entry name" value="Jann2411-like"/>
    <property type="match status" value="1"/>
</dbReference>